<evidence type="ECO:0000313" key="2">
    <source>
        <dbReference type="Proteomes" id="UP000198891"/>
    </source>
</evidence>
<keyword evidence="2" id="KW-1185">Reference proteome</keyword>
<dbReference type="AlphaFoldDB" id="A0A1H3U0J6"/>
<dbReference type="EMBL" id="FNPZ01000009">
    <property type="protein sequence ID" value="SDZ55878.1"/>
    <property type="molecule type" value="Genomic_DNA"/>
</dbReference>
<accession>A0A1H3U0J6</accession>
<dbReference type="RefSeq" id="WP_092558337.1">
    <property type="nucleotide sequence ID" value="NZ_FNPZ01000009.1"/>
</dbReference>
<proteinExistence type="predicted"/>
<gene>
    <name evidence="1" type="ORF">SAMN05216554_4643</name>
</gene>
<protein>
    <recommendedName>
        <fullName evidence="3">Antitoxin VbhA domain-containing protein</fullName>
    </recommendedName>
</protein>
<evidence type="ECO:0008006" key="3">
    <source>
        <dbReference type="Google" id="ProtNLM"/>
    </source>
</evidence>
<organism evidence="1 2">
    <name type="scientific">Herbiconiux ginsengi</name>
    <dbReference type="NCBI Taxonomy" id="381665"/>
    <lineage>
        <taxon>Bacteria</taxon>
        <taxon>Bacillati</taxon>
        <taxon>Actinomycetota</taxon>
        <taxon>Actinomycetes</taxon>
        <taxon>Micrococcales</taxon>
        <taxon>Microbacteriaceae</taxon>
        <taxon>Herbiconiux</taxon>
    </lineage>
</organism>
<dbReference type="Proteomes" id="UP000198891">
    <property type="component" value="Unassembled WGS sequence"/>
</dbReference>
<dbReference type="OrthoDB" id="5119105at2"/>
<reference evidence="1 2" key="1">
    <citation type="submission" date="2016-10" db="EMBL/GenBank/DDBJ databases">
        <authorList>
            <person name="de Groot N.N."/>
        </authorList>
    </citation>
    <scope>NUCLEOTIDE SEQUENCE [LARGE SCALE GENOMIC DNA]</scope>
    <source>
        <strain evidence="1 2">CGMCC 4.3491</strain>
    </source>
</reference>
<name>A0A1H3U0J6_9MICO</name>
<sequence length="72" mass="8095">MSISRTERQTVSVPGLDRPIDVENVMAEIEKGQQLASHFPDAAALERARRVLTGEISEEVAMREIREAFREA</sequence>
<evidence type="ECO:0000313" key="1">
    <source>
        <dbReference type="EMBL" id="SDZ55878.1"/>
    </source>
</evidence>